<keyword evidence="1" id="KW-0543">Viral nucleoprotein</keyword>
<name>A0A0Y0LT53_GHVS</name>
<sequence length="281" mass="33137">MQSQRDDKKSKKDEENNITRPIEFSKLKTNILYRGSKSTSVFPSLDYSRINLELKNIVDNFINNFFKDEYSIYLYEKVYKPLSVQTEKYNEIITRIHDASKRNNLLIYFNDSTKVPLAIDERNEFFLIQKLSDYIKRTIKNIQSNVALINIIANELNRINLFNIPRNILKVVNRTPESASQLHLGPLPSDNIIEIVDDYYDNGTLMVQHMNKHRSDYLNITYDTISVFLSYLSITDFSSSQVSLTVEQNDNQVLLNKINFNLCNNTDFIREFYKKLNIRWQ</sequence>
<organismHost>
    <name type="scientific">Glossina</name>
    <name type="common">tsetse flies</name>
    <dbReference type="NCBI Taxonomy" id="7393"/>
</organismHost>
<reference evidence="1 2" key="1">
    <citation type="journal article" date="2016" name="J. Gen. Virol.">
        <title>Comprehensive annotation of Glossina pallidipes salivary gland hypertrophy virus from Ethiopian tsetse flies: a proteogenomics approach.</title>
        <authorList>
            <person name="Abd-Alla A.M."/>
            <person name="Kariithi H.M."/>
            <person name="Cousserans F."/>
            <person name="Parker N.J."/>
            <person name="Ince I.A."/>
            <person name="Scully E.D."/>
            <person name="Boeren S."/>
            <person name="Geib S.M."/>
            <person name="Mekonnen S."/>
            <person name="Vlak J.M."/>
            <person name="Parker A.G."/>
            <person name="Vreysen M.J."/>
            <person name="Bergoin M."/>
        </authorList>
    </citation>
    <scope>NUCLEOTIDE SEQUENCE [LARGE SCALE GENOMIC DNA]</scope>
    <source>
        <strain evidence="1 2">Ethiopian</strain>
    </source>
</reference>
<evidence type="ECO:0000313" key="2">
    <source>
        <dbReference type="Proteomes" id="UP000282469"/>
    </source>
</evidence>
<dbReference type="EMBL" id="KU050077">
    <property type="protein sequence ID" value="AMB48728.1"/>
    <property type="molecule type" value="Genomic_DNA"/>
</dbReference>
<proteinExistence type="predicted"/>
<organism evidence="1 2">
    <name type="scientific">Glossina hytrovirus (isolate Glossina pallidipes/Ethiopia/Seibersdorf/-)</name>
    <name type="common">GHV</name>
    <dbReference type="NCBI Taxonomy" id="379529"/>
    <lineage>
        <taxon>Viruses</taxon>
        <taxon>Viruses incertae sedis</taxon>
        <taxon>Naldaviricetes</taxon>
        <taxon>Lefavirales</taxon>
        <taxon>Hytrosaviridae</taxon>
        <taxon>Glossinavirus</taxon>
        <taxon>Glossinavirus glopallidipedis</taxon>
    </lineage>
</organism>
<dbReference type="Proteomes" id="UP000282469">
    <property type="component" value="Segment"/>
</dbReference>
<accession>A0A0Y0LT53</accession>
<gene>
    <name evidence="1" type="ORF">GpSGHVEth124</name>
</gene>
<dbReference type="GO" id="GO:0019013">
    <property type="term" value="C:viral nucleocapsid"/>
    <property type="evidence" value="ECO:0007669"/>
    <property type="project" value="UniProtKB-KW"/>
</dbReference>
<keyword evidence="1" id="KW-0946">Virion</keyword>
<evidence type="ECO:0000313" key="1">
    <source>
        <dbReference type="EMBL" id="AMB48728.1"/>
    </source>
</evidence>
<protein>
    <submittedName>
        <fullName evidence="1">Nucleocapsid protein</fullName>
    </submittedName>
</protein>